<dbReference type="GO" id="GO:0008270">
    <property type="term" value="F:zinc ion binding"/>
    <property type="evidence" value="ECO:0007669"/>
    <property type="project" value="UniProtKB-UniRule"/>
</dbReference>
<feature type="region of interest" description="C3H" evidence="14">
    <location>
        <begin position="166"/>
        <end position="198"/>
    </location>
</feature>
<dbReference type="InterPro" id="IPR045055">
    <property type="entry name" value="DNA2/NAM7-like"/>
</dbReference>
<dbReference type="GO" id="GO:0000184">
    <property type="term" value="P:nuclear-transcribed mRNA catabolic process, nonsense-mediated decay"/>
    <property type="evidence" value="ECO:0007669"/>
    <property type="project" value="InterPro"/>
</dbReference>
<dbReference type="CDD" id="cd18039">
    <property type="entry name" value="DEXXQc_UPF1"/>
    <property type="match status" value="1"/>
</dbReference>
<dbReference type="GO" id="GO:0003677">
    <property type="term" value="F:DNA binding"/>
    <property type="evidence" value="ECO:0007669"/>
    <property type="project" value="InterPro"/>
</dbReference>
<feature type="region of interest" description="Disordered" evidence="15">
    <location>
        <begin position="46"/>
        <end position="69"/>
    </location>
</feature>
<dbReference type="GO" id="GO:0003678">
    <property type="term" value="F:DNA helicase activity"/>
    <property type="evidence" value="ECO:0007669"/>
    <property type="project" value="UniProtKB-EC"/>
</dbReference>
<feature type="domain" description="Helicase ATP-binding" evidence="16">
    <location>
        <begin position="535"/>
        <end position="674"/>
    </location>
</feature>
<evidence type="ECO:0000313" key="18">
    <source>
        <dbReference type="EMBL" id="KAF4706341.1"/>
    </source>
</evidence>
<comment type="similarity">
    <text evidence="3">Belongs to the DNA2/NAM7 helicase family.</text>
</comment>
<feature type="region of interest" description="Disordered" evidence="15">
    <location>
        <begin position="993"/>
        <end position="1027"/>
    </location>
</feature>
<dbReference type="PROSITE" id="PS51997">
    <property type="entry name" value="UPF1_CH_RICH"/>
    <property type="match status" value="1"/>
</dbReference>
<dbReference type="SMART" id="SM00487">
    <property type="entry name" value="DEXDc"/>
    <property type="match status" value="1"/>
</dbReference>
<dbReference type="GO" id="GO:0016787">
    <property type="term" value="F:hydrolase activity"/>
    <property type="evidence" value="ECO:0007669"/>
    <property type="project" value="UniProtKB-KW"/>
</dbReference>
<dbReference type="GO" id="GO:0016020">
    <property type="term" value="C:membrane"/>
    <property type="evidence" value="ECO:0007669"/>
    <property type="project" value="InterPro"/>
</dbReference>
<dbReference type="InterPro" id="IPR029044">
    <property type="entry name" value="Nucleotide-diphossugar_trans"/>
</dbReference>
<evidence type="ECO:0000256" key="5">
    <source>
        <dbReference type="ARBA" id="ARBA00022679"/>
    </source>
</evidence>
<keyword evidence="12" id="KW-0067">ATP-binding</keyword>
<dbReference type="InterPro" id="IPR006935">
    <property type="entry name" value="Helicase/UvrB_N"/>
</dbReference>
<accession>A0A7J6QE67</accession>
<dbReference type="Gene3D" id="2.40.30.230">
    <property type="match status" value="1"/>
</dbReference>
<evidence type="ECO:0000259" key="17">
    <source>
        <dbReference type="PROSITE" id="PS51997"/>
    </source>
</evidence>
<evidence type="ECO:0000256" key="4">
    <source>
        <dbReference type="ARBA" id="ARBA00022490"/>
    </source>
</evidence>
<feature type="region of interest" description="CC/SHH/C" evidence="14">
    <location>
        <begin position="180"/>
        <end position="208"/>
    </location>
</feature>
<feature type="region of interest" description="C4" evidence="14">
    <location>
        <begin position="226"/>
        <end position="256"/>
    </location>
</feature>
<dbReference type="InterPro" id="IPR041679">
    <property type="entry name" value="DNA2/NAM7-like_C"/>
</dbReference>
<dbReference type="GO" id="GO:0000030">
    <property type="term" value="F:mannosyltransferase activity"/>
    <property type="evidence" value="ECO:0007669"/>
    <property type="project" value="InterPro"/>
</dbReference>
<dbReference type="PRINTS" id="PR00830">
    <property type="entry name" value="ENDOLAPTASE"/>
</dbReference>
<keyword evidence="4" id="KW-0963">Cytoplasm</keyword>
<dbReference type="Gene3D" id="3.90.550.10">
    <property type="entry name" value="Spore Coat Polysaccharide Biosynthesis Protein SpsA, Chain A"/>
    <property type="match status" value="1"/>
</dbReference>
<dbReference type="SUPFAM" id="SSF52540">
    <property type="entry name" value="P-loop containing nucleoside triphosphate hydrolases"/>
    <property type="match status" value="1"/>
</dbReference>
<keyword evidence="7" id="KW-0547">Nucleotide-binding</keyword>
<dbReference type="InterPro" id="IPR018999">
    <property type="entry name" value="UPF1_CH/ZBD"/>
</dbReference>
<evidence type="ECO:0000256" key="2">
    <source>
        <dbReference type="ARBA" id="ARBA00007677"/>
    </source>
</evidence>
<dbReference type="InterPro" id="IPR014001">
    <property type="entry name" value="Helicase_ATP-bd"/>
</dbReference>
<protein>
    <submittedName>
        <fullName evidence="18">ATP-dependent helicase NAM7</fullName>
    </submittedName>
</protein>
<dbReference type="Pfam" id="PF01793">
    <property type="entry name" value="Glyco_transf_15"/>
    <property type="match status" value="1"/>
</dbReference>
<feature type="compositionally biased region" description="Basic and acidic residues" evidence="15">
    <location>
        <begin position="1325"/>
        <end position="1343"/>
    </location>
</feature>
<dbReference type="PANTHER" id="PTHR10887:SF364">
    <property type="entry name" value="REGULATOR OF NONSENSE TRANSCRIPTS 1"/>
    <property type="match status" value="1"/>
</dbReference>
<feature type="region of interest" description="Disordered" evidence="15">
    <location>
        <begin position="104"/>
        <end position="154"/>
    </location>
</feature>
<comment type="similarity">
    <text evidence="2">Belongs to the glycosyltransferase 15 family.</text>
</comment>
<dbReference type="Pfam" id="PF13087">
    <property type="entry name" value="AAA_12"/>
    <property type="match status" value="1"/>
</dbReference>
<evidence type="ECO:0000313" key="19">
    <source>
        <dbReference type="Proteomes" id="UP000574390"/>
    </source>
</evidence>
<dbReference type="InterPro" id="IPR047187">
    <property type="entry name" value="SF1_C_Upf1"/>
</dbReference>
<keyword evidence="8 14" id="KW-0863">Zinc-finger</keyword>
<keyword evidence="10 18" id="KW-0347">Helicase</keyword>
<organism evidence="18 19">
    <name type="scientific">Perkinsus olseni</name>
    <name type="common">Perkinsus atlanticus</name>
    <dbReference type="NCBI Taxonomy" id="32597"/>
    <lineage>
        <taxon>Eukaryota</taxon>
        <taxon>Sar</taxon>
        <taxon>Alveolata</taxon>
        <taxon>Perkinsozoa</taxon>
        <taxon>Perkinsea</taxon>
        <taxon>Perkinsida</taxon>
        <taxon>Perkinsidae</taxon>
        <taxon>Perkinsus</taxon>
    </lineage>
</organism>
<dbReference type="PROSITE" id="PS51192">
    <property type="entry name" value="HELICASE_ATP_BIND_1"/>
    <property type="match status" value="1"/>
</dbReference>
<reference evidence="18 19" key="1">
    <citation type="submission" date="2020-04" db="EMBL/GenBank/DDBJ databases">
        <title>Perkinsus olseni comparative genomics.</title>
        <authorList>
            <person name="Bogema D.R."/>
        </authorList>
    </citation>
    <scope>NUCLEOTIDE SEQUENCE [LARGE SCALE GENOMIC DNA]</scope>
    <source>
        <strain evidence="18">ATCC PRA-205</strain>
    </source>
</reference>
<evidence type="ECO:0000256" key="8">
    <source>
        <dbReference type="ARBA" id="ARBA00022771"/>
    </source>
</evidence>
<dbReference type="Pfam" id="PF13086">
    <property type="entry name" value="AAA_11"/>
    <property type="match status" value="1"/>
</dbReference>
<dbReference type="FunFam" id="3.40.50.300:FF:000097">
    <property type="entry name" value="Regulator of nonsense transcripts 1"/>
    <property type="match status" value="1"/>
</dbReference>
<evidence type="ECO:0000256" key="7">
    <source>
        <dbReference type="ARBA" id="ARBA00022741"/>
    </source>
</evidence>
<evidence type="ECO:0000256" key="11">
    <source>
        <dbReference type="ARBA" id="ARBA00022833"/>
    </source>
</evidence>
<evidence type="ECO:0000256" key="6">
    <source>
        <dbReference type="ARBA" id="ARBA00022723"/>
    </source>
</evidence>
<evidence type="ECO:0000256" key="13">
    <source>
        <dbReference type="ARBA" id="ARBA00048432"/>
    </source>
</evidence>
<keyword evidence="9" id="KW-0378">Hydrolase</keyword>
<evidence type="ECO:0000256" key="14">
    <source>
        <dbReference type="PROSITE-ProRule" id="PRU01341"/>
    </source>
</evidence>
<dbReference type="GO" id="GO:0005737">
    <property type="term" value="C:cytoplasm"/>
    <property type="evidence" value="ECO:0007669"/>
    <property type="project" value="UniProtKB-SubCell"/>
</dbReference>
<evidence type="ECO:0000259" key="16">
    <source>
        <dbReference type="PROSITE" id="PS51192"/>
    </source>
</evidence>
<evidence type="ECO:0000256" key="3">
    <source>
        <dbReference type="ARBA" id="ARBA00007913"/>
    </source>
</evidence>
<keyword evidence="11 14" id="KW-0862">Zinc</keyword>
<keyword evidence="6 14" id="KW-0479">Metal-binding</keyword>
<proteinExistence type="inferred from homology"/>
<comment type="subcellular location">
    <subcellularLocation>
        <location evidence="1">Cytoplasm</location>
    </subcellularLocation>
</comment>
<dbReference type="InterPro" id="IPR041677">
    <property type="entry name" value="DNA2/NAM7_AAA_11"/>
</dbReference>
<dbReference type="Proteomes" id="UP000574390">
    <property type="component" value="Unassembled WGS sequence"/>
</dbReference>
<comment type="caution">
    <text evidence="18">The sequence shown here is derived from an EMBL/GenBank/DDBJ whole genome shotgun (WGS) entry which is preliminary data.</text>
</comment>
<keyword evidence="5" id="KW-0808">Transferase</keyword>
<feature type="region of interest" description="Disordered" evidence="15">
    <location>
        <begin position="1322"/>
        <end position="1343"/>
    </location>
</feature>
<feature type="domain" description="Upf1" evidence="17">
    <location>
        <begin position="158"/>
        <end position="316"/>
    </location>
</feature>
<feature type="compositionally biased region" description="Polar residues" evidence="15">
    <location>
        <begin position="1080"/>
        <end position="1095"/>
    </location>
</feature>
<dbReference type="CDD" id="cd21407">
    <property type="entry name" value="1B_UPF1-like"/>
    <property type="match status" value="1"/>
</dbReference>
<comment type="catalytic activity">
    <reaction evidence="13">
        <text>ATP + H2O = ADP + phosphate + H(+)</text>
        <dbReference type="Rhea" id="RHEA:13065"/>
        <dbReference type="ChEBI" id="CHEBI:15377"/>
        <dbReference type="ChEBI" id="CHEBI:15378"/>
        <dbReference type="ChEBI" id="CHEBI:30616"/>
        <dbReference type="ChEBI" id="CHEBI:43474"/>
        <dbReference type="ChEBI" id="CHEBI:456216"/>
        <dbReference type="EC" id="3.6.4.12"/>
    </reaction>
    <physiologicalReaction direction="left-to-right" evidence="13">
        <dbReference type="Rhea" id="RHEA:13066"/>
    </physiologicalReaction>
</comment>
<name>A0A7J6QE67_PEROL</name>
<dbReference type="Pfam" id="PF09416">
    <property type="entry name" value="UPF1_Zn_bind"/>
    <property type="match status" value="1"/>
</dbReference>
<dbReference type="InterPro" id="IPR002685">
    <property type="entry name" value="Glyco_trans_15"/>
</dbReference>
<dbReference type="Gene3D" id="6.10.140.1240">
    <property type="match status" value="1"/>
</dbReference>
<feature type="compositionally biased region" description="Acidic residues" evidence="15">
    <location>
        <begin position="111"/>
        <end position="125"/>
    </location>
</feature>
<evidence type="ECO:0000256" key="12">
    <source>
        <dbReference type="ARBA" id="ARBA00022840"/>
    </source>
</evidence>
<dbReference type="CDD" id="cd21400">
    <property type="entry name" value="ZBD_UPF1-like"/>
    <property type="match status" value="1"/>
</dbReference>
<dbReference type="SMART" id="SM00382">
    <property type="entry name" value="AAA"/>
    <property type="match status" value="1"/>
</dbReference>
<dbReference type="InterPro" id="IPR027417">
    <property type="entry name" value="P-loop_NTPase"/>
</dbReference>
<sequence length="1955" mass="218839">MTSNTSDFFTQHGESQFSQGKLVEVWYLLCTLFIGIEDLMFGPSSAGGHQNGGGPSGARPAGPSDNTALRAGTMTDFLDVDISTKGKTQEMELTLDQHAFSKESKHRMWADDSDSDVDDDIDDGTVDQSQPGFPGSHGHHHGGGHGRYMGIESDGFDPSRLPDHACQYCYLSSPECVVQCNVCKRWFCNSHHNTSGSHIMNHLVRSKHKSVCLHEDSPLGASLLECYVCGNTNVFVLGFIPSKTDSVVVLICREPCLGSNTLKDDEWDISMWQPLIEERAFLPWLVKIPTPEEEVKYTRPITNSQINRLEELWREGKENATVVDLAKPGAAAAEDDLPVVRNTYPDAFVYQNTFGPLVEMEAVYDKEVKESQAKHDIKLRWDLTMGNRRCAYFPIFTREETAGAKLVPGDEIRLKLADWGTNNEGWIGVGHVTKLMQSSEEVCVELRPQYSHQKGPWDVTSGYTVEFVWKATSFDRMQNALKAFAVDDTSVSGVIYHMLLGQAIETNTTIRIHNPPKNWTAPNLPQLNHSQVHAVQKALEQPLTLIQGPPGTGKTVTSASIIYHLARQNQGQVLVTAPSNIAVDQLAEKIHLTGLKVVRILAKSRECLYSPVEFLSLHTQIRNMRTPQAKEFRKLFDLKDEVGELTSSDEKRFRILRSQVERELLENADVICTTCAGAGDPRLGKLRFKMVLVDEATQACEPEALIPICNGAKQVILVGDHKQLGPVVMCKKAAKAGFKQSLFERLIALGVRPIRLEVQYRMHPSLAEFPSQTFYDGCLQNGITMEDRQVSGVKFPWPREEMPMFFYNSTGQEEISASGTSYLNRSEAINIEKILTYFLRAGLKGSQIGVVTPYEGQRAYIQQVLQRQTTLSAKLYETIEIASVDAFQGREKDFIVLSCVRSNQRAGLGFLNDPRRLNVALTRARYGLVICGNAQVLARATTVGHQGRGSMPSVWNGLLSHMKKFDLIVEGPLSALRQSHIQIDDPVVPVAPYRGTSGGRNQSARSFARETLTQDEPPLFDNDYYRGIPQSVPAPEAAMRAPNQYFQNDVAPGGPRDRAPRSDRRRRVGGGGSSSSASGYSESQMSQDAFATPTQGASYGPSMTLSILSLVQGQSSFHDSALEAATRQVLDAYYFVSRSMPSLQSMCHYSELFYAREVSQSVLAVMGSLEKSAETLDAVFAQLPLGVARELRSMLGNEVDREELLSLLASYQVHRLNERIKRRPCHSTPSNLDAAASLLVPEYAFTDFISRPMRSLVRPSKRCLALRTVGGYTGPSSAGYRDIAGSHAPHIPPEELLERISWRVKLSGVLISLVSGYPNENYTEASHDGYDPPRRAHERSPRGESRHMNIYCDTDGHQTSYCGVVEHYYGLGFSETFYRARTDVHTEVFKYTRSAFASLHYFSPDMLYIDPRLHNCLLLHDMVLHHQGVKVLYLPFDPLAGSTIRKTPDWTTTTGNGNWTQQCSLAALEAKLTELGYVLHHVELSIAVFVLKGLLDDRPMTESETLWEMGFYCHPLAAFFDSDRRLETAAVLTEDDPRPQRNHLAEFRWRESAGLRMLEDRALCVDGHCECLPPMRGPLCDISDGDITNMTIHYLTSNSSRHVNDLALALKLLWERFNYNFDHPVVIFYDTSLSKKQRGTLATASMNRIWFMTQKYSGFDGLVRTTSSEVSNGPLSMSSKMAVHPRPMGYRQVCLFESGPVFKHPALRSSRFTMRLDTDQYFPIDASHADPVTAMLTKGTHFLFSQVIHVAGGRVNHLDAVISLYNEAFGHKLRTSAFLEDVMANAKEDGMLMTANHPPYVFDLDFFAGEEYQHWFKFVASFDGFLNLGWLGNGVFTAGVALHAGDKTGVYPIPTAHQEQCMCQRDLLGDSLPHPEEQYGCVALRKEGRKFSYDFHGRGPALWECWRESDIVHSVDRFGLRCDVFDKTEHGIPRWWCQKEDEEFIPVSKVRHFNS</sequence>
<feature type="region of interest" description="Disordered" evidence="15">
    <location>
        <begin position="1045"/>
        <end position="1095"/>
    </location>
</feature>
<dbReference type="SUPFAM" id="SSF53448">
    <property type="entry name" value="Nucleotide-diphospho-sugar transferases"/>
    <property type="match status" value="1"/>
</dbReference>
<dbReference type="PANTHER" id="PTHR10887">
    <property type="entry name" value="DNA2/NAM7 HELICASE FAMILY"/>
    <property type="match status" value="1"/>
</dbReference>
<gene>
    <name evidence="18" type="primary">UPF1_2</name>
    <name evidence="18" type="ORF">FOZ62_005036</name>
</gene>
<dbReference type="Pfam" id="PF04851">
    <property type="entry name" value="ResIII"/>
    <property type="match status" value="1"/>
</dbReference>
<dbReference type="EMBL" id="JABANM010030384">
    <property type="protein sequence ID" value="KAF4706341.1"/>
    <property type="molecule type" value="Genomic_DNA"/>
</dbReference>
<evidence type="ECO:0000256" key="1">
    <source>
        <dbReference type="ARBA" id="ARBA00004496"/>
    </source>
</evidence>
<dbReference type="Pfam" id="PF18141">
    <property type="entry name" value="UPF1_1B_dom"/>
    <property type="match status" value="1"/>
</dbReference>
<dbReference type="GO" id="GO:0003724">
    <property type="term" value="F:RNA helicase activity"/>
    <property type="evidence" value="ECO:0007669"/>
    <property type="project" value="InterPro"/>
</dbReference>
<dbReference type="InterPro" id="IPR003593">
    <property type="entry name" value="AAA+_ATPase"/>
</dbReference>
<dbReference type="GO" id="GO:0003723">
    <property type="term" value="F:RNA binding"/>
    <property type="evidence" value="ECO:0007669"/>
    <property type="project" value="InterPro"/>
</dbReference>
<dbReference type="Gene3D" id="3.40.50.300">
    <property type="entry name" value="P-loop containing nucleotide triphosphate hydrolases"/>
    <property type="match status" value="2"/>
</dbReference>
<dbReference type="InterPro" id="IPR040812">
    <property type="entry name" value="UPF1_1B_dom"/>
</dbReference>
<dbReference type="CDD" id="cd18808">
    <property type="entry name" value="SF1_C_Upf1"/>
    <property type="match status" value="1"/>
</dbReference>
<dbReference type="GO" id="GO:0005524">
    <property type="term" value="F:ATP binding"/>
    <property type="evidence" value="ECO:0007669"/>
    <property type="project" value="UniProtKB-KW"/>
</dbReference>
<evidence type="ECO:0000256" key="10">
    <source>
        <dbReference type="ARBA" id="ARBA00022806"/>
    </source>
</evidence>
<evidence type="ECO:0000256" key="15">
    <source>
        <dbReference type="SAM" id="MobiDB-lite"/>
    </source>
</evidence>
<evidence type="ECO:0000256" key="9">
    <source>
        <dbReference type="ARBA" id="ARBA00022801"/>
    </source>
</evidence>